<feature type="region of interest" description="Disordered" evidence="3">
    <location>
        <begin position="373"/>
        <end position="395"/>
    </location>
</feature>
<dbReference type="PATRIC" id="fig|1227456.3.peg.706"/>
<dbReference type="PROSITE" id="PS51257">
    <property type="entry name" value="PROKAR_LIPOPROTEIN"/>
    <property type="match status" value="1"/>
</dbReference>
<feature type="compositionally biased region" description="Low complexity" evidence="3">
    <location>
        <begin position="34"/>
        <end position="87"/>
    </location>
</feature>
<dbReference type="SUPFAM" id="SSF50156">
    <property type="entry name" value="PDZ domain-like"/>
    <property type="match status" value="1"/>
</dbReference>
<dbReference type="InterPro" id="IPR001940">
    <property type="entry name" value="Peptidase_S1C"/>
</dbReference>
<reference evidence="5 6" key="1">
    <citation type="journal article" date="2014" name="PLoS Genet.">
        <title>Phylogenetically driven sequencing of extremely halophilic archaea reveals strategies for static and dynamic osmo-response.</title>
        <authorList>
            <person name="Becker E.A."/>
            <person name="Seitzer P.M."/>
            <person name="Tritt A."/>
            <person name="Larsen D."/>
            <person name="Krusor M."/>
            <person name="Yao A.I."/>
            <person name="Wu D."/>
            <person name="Madern D."/>
            <person name="Eisen J.A."/>
            <person name="Darling A.E."/>
            <person name="Facciotti M.T."/>
        </authorList>
    </citation>
    <scope>NUCLEOTIDE SEQUENCE [LARGE SCALE GENOMIC DNA]</scope>
    <source>
        <strain evidence="5 6">DSM 8989</strain>
    </source>
</reference>
<comment type="caution">
    <text evidence="5">The sequence shown here is derived from an EMBL/GenBank/DDBJ whole genome shotgun (WGS) entry which is preliminary data.</text>
</comment>
<dbReference type="Gene3D" id="2.30.42.10">
    <property type="match status" value="1"/>
</dbReference>
<dbReference type="PANTHER" id="PTHR43343:SF3">
    <property type="entry name" value="PROTEASE DO-LIKE 8, CHLOROPLASTIC"/>
    <property type="match status" value="1"/>
</dbReference>
<keyword evidence="1" id="KW-0645">Protease</keyword>
<dbReference type="RefSeq" id="WP_005039999.1">
    <property type="nucleotide sequence ID" value="NZ_AOME01000015.1"/>
</dbReference>
<accession>M0NDC4</accession>
<dbReference type="PANTHER" id="PTHR43343">
    <property type="entry name" value="PEPTIDASE S12"/>
    <property type="match status" value="1"/>
</dbReference>
<evidence type="ECO:0000259" key="4">
    <source>
        <dbReference type="SMART" id="SM00228"/>
    </source>
</evidence>
<dbReference type="Pfam" id="PF13365">
    <property type="entry name" value="Trypsin_2"/>
    <property type="match status" value="1"/>
</dbReference>
<feature type="domain" description="PDZ" evidence="4">
    <location>
        <begin position="286"/>
        <end position="369"/>
    </location>
</feature>
<dbReference type="SUPFAM" id="SSF50494">
    <property type="entry name" value="Trypsin-like serine proteases"/>
    <property type="match status" value="1"/>
</dbReference>
<gene>
    <name evidence="5" type="ORF">C450_03392</name>
</gene>
<dbReference type="InterPro" id="IPR001478">
    <property type="entry name" value="PDZ"/>
</dbReference>
<dbReference type="Pfam" id="PF13180">
    <property type="entry name" value="PDZ_2"/>
    <property type="match status" value="1"/>
</dbReference>
<dbReference type="OrthoDB" id="350578at2157"/>
<sequence>MDDARTTRRAYLGALGTALAAGLAGCGGALGDQTTTNSTTASSTTRSTPAETTADGPANATAATADANATGDTATATDGNATAGDTPSPYTRVYRQTVGSVVLVSVTGGIGGGGQGSGFVFRNGYVVTNAHVVSNASTVEVRFSEGEWRSASVVGTDPSSDLAVLDVRTPPDHATPLPLVEDQPAIGTEVVAIGNPYGLEGSVTSGLVSGVNRSIPAPNGYTIPDGIQTGAPVNPGNSGGPLVNLDGEVVGVINSGGGDNLAFAISAALVDRVVPALIQNGEYDHAYMGVRLEPVTPRTAEQVGLDRPRGVVITRDPSGDGPSAGVLRRGDVIVGLGGQRIDTLQGLSSYLALQASPGDTIDVTVLRNGERRTLSLTLGSRPEQPGAATQSTTTP</sequence>
<dbReference type="InterPro" id="IPR009003">
    <property type="entry name" value="Peptidase_S1_PA"/>
</dbReference>
<dbReference type="PRINTS" id="PR00834">
    <property type="entry name" value="PROTEASES2C"/>
</dbReference>
<evidence type="ECO:0000313" key="6">
    <source>
        <dbReference type="Proteomes" id="UP000011625"/>
    </source>
</evidence>
<proteinExistence type="predicted"/>
<name>M0NDC4_9EURY</name>
<dbReference type="GO" id="GO:0006508">
    <property type="term" value="P:proteolysis"/>
    <property type="evidence" value="ECO:0007669"/>
    <property type="project" value="UniProtKB-KW"/>
</dbReference>
<dbReference type="Gene3D" id="2.40.10.120">
    <property type="match status" value="1"/>
</dbReference>
<dbReference type="AlphaFoldDB" id="M0NDC4"/>
<dbReference type="Proteomes" id="UP000011625">
    <property type="component" value="Unassembled WGS sequence"/>
</dbReference>
<evidence type="ECO:0000256" key="2">
    <source>
        <dbReference type="ARBA" id="ARBA00022801"/>
    </source>
</evidence>
<feature type="region of interest" description="Disordered" evidence="3">
    <location>
        <begin position="34"/>
        <end position="91"/>
    </location>
</feature>
<dbReference type="STRING" id="1227456.C450_03392"/>
<protein>
    <submittedName>
        <fullName evidence="5">Periplasmic serine proteinase</fullName>
    </submittedName>
</protein>
<dbReference type="SMART" id="SM00228">
    <property type="entry name" value="PDZ"/>
    <property type="match status" value="1"/>
</dbReference>
<evidence type="ECO:0000313" key="5">
    <source>
        <dbReference type="EMBL" id="EMA55079.1"/>
    </source>
</evidence>
<dbReference type="InterPro" id="IPR036034">
    <property type="entry name" value="PDZ_sf"/>
</dbReference>
<dbReference type="GO" id="GO:0004252">
    <property type="term" value="F:serine-type endopeptidase activity"/>
    <property type="evidence" value="ECO:0007669"/>
    <property type="project" value="InterPro"/>
</dbReference>
<organism evidence="5 6">
    <name type="scientific">Halococcus salifodinae DSM 8989</name>
    <dbReference type="NCBI Taxonomy" id="1227456"/>
    <lineage>
        <taxon>Archaea</taxon>
        <taxon>Methanobacteriati</taxon>
        <taxon>Methanobacteriota</taxon>
        <taxon>Stenosarchaea group</taxon>
        <taxon>Halobacteria</taxon>
        <taxon>Halobacteriales</taxon>
        <taxon>Halococcaceae</taxon>
        <taxon>Halococcus</taxon>
    </lineage>
</organism>
<dbReference type="EMBL" id="AOME01000015">
    <property type="protein sequence ID" value="EMA55079.1"/>
    <property type="molecule type" value="Genomic_DNA"/>
</dbReference>
<evidence type="ECO:0000256" key="1">
    <source>
        <dbReference type="ARBA" id="ARBA00022670"/>
    </source>
</evidence>
<keyword evidence="6" id="KW-1185">Reference proteome</keyword>
<evidence type="ECO:0000256" key="3">
    <source>
        <dbReference type="SAM" id="MobiDB-lite"/>
    </source>
</evidence>
<keyword evidence="2" id="KW-0378">Hydrolase</keyword>
<dbReference type="InterPro" id="IPR051201">
    <property type="entry name" value="Chloro_Bact_Ser_Proteases"/>
</dbReference>